<proteinExistence type="predicted"/>
<keyword evidence="3" id="KW-1185">Reference proteome</keyword>
<name>A0A9P5B1F9_9HYPO</name>
<evidence type="ECO:0000313" key="3">
    <source>
        <dbReference type="Proteomes" id="UP000737391"/>
    </source>
</evidence>
<feature type="region of interest" description="Disordered" evidence="1">
    <location>
        <begin position="29"/>
        <end position="51"/>
    </location>
</feature>
<accession>A0A9P5B1F9</accession>
<dbReference type="EMBL" id="LUFC02000963">
    <property type="protein sequence ID" value="KAF4490401.1"/>
    <property type="molecule type" value="Genomic_DNA"/>
</dbReference>
<feature type="region of interest" description="Disordered" evidence="1">
    <location>
        <begin position="303"/>
        <end position="339"/>
    </location>
</feature>
<dbReference type="Proteomes" id="UP000737391">
    <property type="component" value="Unassembled WGS sequence"/>
</dbReference>
<evidence type="ECO:0000313" key="2">
    <source>
        <dbReference type="EMBL" id="KAF4490401.1"/>
    </source>
</evidence>
<sequence>MSSSNGDNVNPVEHVATALQKLSLEDTSQVRAATDAAPVPVNTPDREMSIPFRKEGWPEDWREKDFHTSHNVEEKVVSHILRRDKDLKERGACFASFAVEEDYGKIRVGAQQFPGLDNLAADRTRVRILVERRVDEEWQFKNIDVEDLPAYESDAYKDTAKIFPRAIELSRAGDKMAWVEGQMVGEVDQETKAPISVSQEFIHPGDFNDTRSSTSRGHRIAHSRPTGVGAGWGGYDEFYDWQSNGRAIKKEWVREGDPSWRNKTVAPLKFTGEDGKVEIVPYSDAAAARIQERTSELRTLHEKLEGQGIGGINQRGRGSNGRFRGGSRGRGGRGNGTHS</sequence>
<gene>
    <name evidence="2" type="ORF">FAGAP_10828</name>
</gene>
<dbReference type="AlphaFoldDB" id="A0A9P5B1F9"/>
<reference evidence="2" key="1">
    <citation type="submission" date="2020-01" db="EMBL/GenBank/DDBJ databases">
        <title>Identification and distribution of gene clusters putatively required for synthesis of sphingolipid metabolism inhibitors in phylogenetically diverse species of the filamentous fungus Fusarium.</title>
        <authorList>
            <person name="Kim H.-S."/>
            <person name="Busman M."/>
            <person name="Brown D.W."/>
            <person name="Divon H."/>
            <person name="Uhlig S."/>
            <person name="Proctor R.H."/>
        </authorList>
    </citation>
    <scope>NUCLEOTIDE SEQUENCE</scope>
    <source>
        <strain evidence="2">NRRL 31653</strain>
    </source>
</reference>
<organism evidence="2 3">
    <name type="scientific">Fusarium agapanthi</name>
    <dbReference type="NCBI Taxonomy" id="1803897"/>
    <lineage>
        <taxon>Eukaryota</taxon>
        <taxon>Fungi</taxon>
        <taxon>Dikarya</taxon>
        <taxon>Ascomycota</taxon>
        <taxon>Pezizomycotina</taxon>
        <taxon>Sordariomycetes</taxon>
        <taxon>Hypocreomycetidae</taxon>
        <taxon>Hypocreales</taxon>
        <taxon>Nectriaceae</taxon>
        <taxon>Fusarium</taxon>
        <taxon>Fusarium fujikuroi species complex</taxon>
    </lineage>
</organism>
<comment type="caution">
    <text evidence="2">The sequence shown here is derived from an EMBL/GenBank/DDBJ whole genome shotgun (WGS) entry which is preliminary data.</text>
</comment>
<feature type="region of interest" description="Disordered" evidence="1">
    <location>
        <begin position="202"/>
        <end position="225"/>
    </location>
</feature>
<dbReference type="OrthoDB" id="4743586at2759"/>
<protein>
    <submittedName>
        <fullName evidence="2">Uncharacterized protein</fullName>
    </submittedName>
</protein>
<evidence type="ECO:0000256" key="1">
    <source>
        <dbReference type="SAM" id="MobiDB-lite"/>
    </source>
</evidence>